<dbReference type="GO" id="GO:0008270">
    <property type="term" value="F:zinc ion binding"/>
    <property type="evidence" value="ECO:0007669"/>
    <property type="project" value="UniProtKB-KW"/>
</dbReference>
<dbReference type="PANTHER" id="PTHR34631:SF3">
    <property type="entry name" value="ISSOD12 TRANSPOSASE TNPA_ISSOD12"/>
    <property type="match status" value="1"/>
</dbReference>
<keyword evidence="1" id="KW-0479">Metal-binding</keyword>
<dbReference type="InterPro" id="IPR002559">
    <property type="entry name" value="Transposase_11"/>
</dbReference>
<dbReference type="KEGG" id="mehf:MmiHf6_07280"/>
<dbReference type="InterPro" id="IPR007527">
    <property type="entry name" value="Znf_SWIM"/>
</dbReference>
<keyword evidence="4" id="KW-1185">Reference proteome</keyword>
<dbReference type="Pfam" id="PF01609">
    <property type="entry name" value="DDE_Tnp_1"/>
    <property type="match status" value="1"/>
</dbReference>
<dbReference type="InterPro" id="IPR053520">
    <property type="entry name" value="Transposase_Tn903"/>
</dbReference>
<dbReference type="GO" id="GO:0006313">
    <property type="term" value="P:DNA transposition"/>
    <property type="evidence" value="ECO:0007669"/>
    <property type="project" value="InterPro"/>
</dbReference>
<keyword evidence="1" id="KW-0862">Zinc</keyword>
<evidence type="ECO:0000256" key="1">
    <source>
        <dbReference type="PROSITE-ProRule" id="PRU00325"/>
    </source>
</evidence>
<organism evidence="3 4">
    <name type="scientific">Methanimicrococcus hongohii</name>
    <dbReference type="NCBI Taxonomy" id="3028295"/>
    <lineage>
        <taxon>Archaea</taxon>
        <taxon>Methanobacteriati</taxon>
        <taxon>Methanobacteriota</taxon>
        <taxon>Stenosarchaea group</taxon>
        <taxon>Methanomicrobia</taxon>
        <taxon>Methanosarcinales</taxon>
        <taxon>Methanosarcinaceae</taxon>
        <taxon>Methanimicrococcus</taxon>
    </lineage>
</organism>
<name>A0AA96ZTN5_9EURY</name>
<dbReference type="PANTHER" id="PTHR34631">
    <property type="match status" value="1"/>
</dbReference>
<protein>
    <recommendedName>
        <fullName evidence="2">SWIM-type domain-containing protein</fullName>
    </recommendedName>
</protein>
<dbReference type="GO" id="GO:0003677">
    <property type="term" value="F:DNA binding"/>
    <property type="evidence" value="ECO:0007669"/>
    <property type="project" value="InterPro"/>
</dbReference>
<dbReference type="EMBL" id="CP131059">
    <property type="protein sequence ID" value="WNY23421.1"/>
    <property type="molecule type" value="Genomic_DNA"/>
</dbReference>
<dbReference type="Proteomes" id="UP001302978">
    <property type="component" value="Chromosome"/>
</dbReference>
<dbReference type="InterPro" id="IPR053172">
    <property type="entry name" value="Tn903_transposase"/>
</dbReference>
<dbReference type="AlphaFoldDB" id="A0AA96ZTN5"/>
<keyword evidence="1" id="KW-0863">Zinc-finger</keyword>
<evidence type="ECO:0000313" key="3">
    <source>
        <dbReference type="EMBL" id="WNY23421.1"/>
    </source>
</evidence>
<reference evidence="3 4" key="1">
    <citation type="submission" date="2023-07" db="EMBL/GenBank/DDBJ databases">
        <title>Closed genoem sequence of Methanomicrococcus sp. Hf6.</title>
        <authorList>
            <person name="Poehlein A."/>
            <person name="Protasov E."/>
            <person name="Platt K."/>
            <person name="Reeh H."/>
            <person name="Daniel R."/>
            <person name="Brune A."/>
        </authorList>
    </citation>
    <scope>NUCLEOTIDE SEQUENCE [LARGE SCALE GENOMIC DNA]</scope>
    <source>
        <strain evidence="3 4">Hf6</strain>
    </source>
</reference>
<proteinExistence type="predicted"/>
<dbReference type="PROSITE" id="PS50966">
    <property type="entry name" value="ZF_SWIM"/>
    <property type="match status" value="1"/>
</dbReference>
<dbReference type="Pfam" id="PF04434">
    <property type="entry name" value="SWIM"/>
    <property type="match status" value="1"/>
</dbReference>
<dbReference type="GO" id="GO:0004803">
    <property type="term" value="F:transposase activity"/>
    <property type="evidence" value="ECO:0007669"/>
    <property type="project" value="InterPro"/>
</dbReference>
<sequence>MKLLNRYTTFSISYDIPKVIIMNSGLPINIRKERGYEIAATSLIVETEKGWKVPSQSGGGSYFVKSNGFSAKCTCKDFKGGTDKCKHIWAVEFIITGQIKRKAEPVQKKTYSQNWPAYDKAAICQKSQFMELLSDLTNSIEQPANSMGRPALQIRDMIFTSILKVYTTFPLRRFMDEVEAAHSKNYISTIPCYSSIGHFMQRGDITPILEELVTITSLPLKSIENSFAVDSTGFGTSQFQRWFSFKYGKEIKSRRWVKVHVMIGTKTNVITSVKITSEVENDSPQLEYLVKDTARNFEMTEVSADRAYLSQNNLELIDSFGAMPYIPFKSNSKATERGELWKKLYHYFNFNHEDFMEHYHKRSNVETTFSMIKSKFSGSVRAKTWDAQVNEVLCKNICHNICVLIHEMHELGIDFDFKK</sequence>
<accession>A0AA96ZTN5</accession>
<evidence type="ECO:0000259" key="2">
    <source>
        <dbReference type="PROSITE" id="PS50966"/>
    </source>
</evidence>
<dbReference type="NCBIfam" id="NF033579">
    <property type="entry name" value="transpos_IS5_2"/>
    <property type="match status" value="1"/>
</dbReference>
<feature type="domain" description="SWIM-type" evidence="2">
    <location>
        <begin position="62"/>
        <end position="96"/>
    </location>
</feature>
<evidence type="ECO:0000313" key="4">
    <source>
        <dbReference type="Proteomes" id="UP001302978"/>
    </source>
</evidence>
<gene>
    <name evidence="3" type="ORF">MmiHf6_07280</name>
</gene>